<organism evidence="2 3">
    <name type="scientific">Porphyra umbilicalis</name>
    <name type="common">Purple laver</name>
    <name type="synonym">Red alga</name>
    <dbReference type="NCBI Taxonomy" id="2786"/>
    <lineage>
        <taxon>Eukaryota</taxon>
        <taxon>Rhodophyta</taxon>
        <taxon>Bangiophyceae</taxon>
        <taxon>Bangiales</taxon>
        <taxon>Bangiaceae</taxon>
        <taxon>Porphyra</taxon>
    </lineage>
</organism>
<sequence length="158" mass="16426">MCRAHRLPPPCPKKPHVAVSSLLGREWGEQLPNAVLFASRHLGRQGSSRVYCRCTCTGEFVHYLLRRPGAPPVGGTPGGGELEPSSTPAVPPTLALRQQSCGGNGAGWSERTWVQTRPAGGDVYVRSGVAGTIGAGTSGVHGCLGAVGRPDRPIGVPE</sequence>
<dbReference type="AlphaFoldDB" id="A0A1X6NTJ7"/>
<evidence type="ECO:0000256" key="1">
    <source>
        <dbReference type="SAM" id="MobiDB-lite"/>
    </source>
</evidence>
<accession>A0A1X6NTJ7</accession>
<name>A0A1X6NTJ7_PORUM</name>
<protein>
    <submittedName>
        <fullName evidence="2">Uncharacterized protein</fullName>
    </submittedName>
</protein>
<proteinExistence type="predicted"/>
<evidence type="ECO:0000313" key="3">
    <source>
        <dbReference type="Proteomes" id="UP000218209"/>
    </source>
</evidence>
<keyword evidence="3" id="KW-1185">Reference proteome</keyword>
<reference evidence="2 3" key="1">
    <citation type="submission" date="2017-03" db="EMBL/GenBank/DDBJ databases">
        <title>WGS assembly of Porphyra umbilicalis.</title>
        <authorList>
            <person name="Brawley S.H."/>
            <person name="Blouin N.A."/>
            <person name="Ficko-Blean E."/>
            <person name="Wheeler G.L."/>
            <person name="Lohr M."/>
            <person name="Goodson H.V."/>
            <person name="Jenkins J.W."/>
            <person name="Blaby-Haas C.E."/>
            <person name="Helliwell K.E."/>
            <person name="Chan C."/>
            <person name="Marriage T."/>
            <person name="Bhattacharya D."/>
            <person name="Klein A.S."/>
            <person name="Badis Y."/>
            <person name="Brodie J."/>
            <person name="Cao Y."/>
            <person name="Collen J."/>
            <person name="Dittami S.M."/>
            <person name="Gachon C.M."/>
            <person name="Green B.R."/>
            <person name="Karpowicz S."/>
            <person name="Kim J.W."/>
            <person name="Kudahl U."/>
            <person name="Lin S."/>
            <person name="Michel G."/>
            <person name="Mittag M."/>
            <person name="Olson B.J."/>
            <person name="Pangilinan J."/>
            <person name="Peng Y."/>
            <person name="Qiu H."/>
            <person name="Shu S."/>
            <person name="Singer J.T."/>
            <person name="Smith A.G."/>
            <person name="Sprecher B.N."/>
            <person name="Wagner V."/>
            <person name="Wang W."/>
            <person name="Wang Z.-Y."/>
            <person name="Yan J."/>
            <person name="Yarish C."/>
            <person name="Zoeuner-Riek S."/>
            <person name="Zhuang Y."/>
            <person name="Zou Y."/>
            <person name="Lindquist E.A."/>
            <person name="Grimwood J."/>
            <person name="Barry K."/>
            <person name="Rokhsar D.S."/>
            <person name="Schmutz J."/>
            <person name="Stiller J.W."/>
            <person name="Grossman A.R."/>
            <person name="Prochnik S.E."/>
        </authorList>
    </citation>
    <scope>NUCLEOTIDE SEQUENCE [LARGE SCALE GENOMIC DNA]</scope>
    <source>
        <strain evidence="2">4086291</strain>
    </source>
</reference>
<feature type="region of interest" description="Disordered" evidence="1">
    <location>
        <begin position="70"/>
        <end position="109"/>
    </location>
</feature>
<dbReference type="EMBL" id="KV919101">
    <property type="protein sequence ID" value="OSX71885.1"/>
    <property type="molecule type" value="Genomic_DNA"/>
</dbReference>
<dbReference type="Proteomes" id="UP000218209">
    <property type="component" value="Unassembled WGS sequence"/>
</dbReference>
<evidence type="ECO:0000313" key="2">
    <source>
        <dbReference type="EMBL" id="OSX71885.1"/>
    </source>
</evidence>
<gene>
    <name evidence="2" type="ORF">BU14_0492s0005</name>
</gene>